<evidence type="ECO:0000313" key="20">
    <source>
        <dbReference type="EMBL" id="CAA9259904.1"/>
    </source>
</evidence>
<comment type="subcellular location">
    <subcellularLocation>
        <location evidence="1">Cell inner membrane</location>
        <topology evidence="1">Multi-pass membrane protein</topology>
    </subcellularLocation>
</comment>
<dbReference type="InterPro" id="IPR050445">
    <property type="entry name" value="Bact_polysacc_biosynth/exp"/>
</dbReference>
<dbReference type="InterPro" id="IPR025669">
    <property type="entry name" value="AAA_dom"/>
</dbReference>
<gene>
    <name evidence="20" type="ORF">AVDCRST_MAG52-2573</name>
</gene>
<evidence type="ECO:0000256" key="17">
    <source>
        <dbReference type="SAM" id="Phobius"/>
    </source>
</evidence>
<comment type="similarity">
    <text evidence="2">Belongs to the CpsC/CapA family.</text>
</comment>
<dbReference type="AlphaFoldDB" id="A0A6J4ISW7"/>
<dbReference type="InterPro" id="IPR005702">
    <property type="entry name" value="Wzc-like_C"/>
</dbReference>
<protein>
    <recommendedName>
        <fullName evidence="5">non-specific protein-tyrosine kinase</fullName>
        <ecNumber evidence="5">2.7.10.2</ecNumber>
    </recommendedName>
</protein>
<reference evidence="20" key="1">
    <citation type="submission" date="2020-02" db="EMBL/GenBank/DDBJ databases">
        <authorList>
            <person name="Meier V. D."/>
        </authorList>
    </citation>
    <scope>NUCLEOTIDE SEQUENCE</scope>
    <source>
        <strain evidence="20">AVDCRST_MAG52</strain>
    </source>
</reference>
<dbReference type="Gene3D" id="3.40.50.300">
    <property type="entry name" value="P-loop containing nucleotide triphosphate hydrolases"/>
    <property type="match status" value="1"/>
</dbReference>
<evidence type="ECO:0000256" key="13">
    <source>
        <dbReference type="ARBA" id="ARBA00022989"/>
    </source>
</evidence>
<keyword evidence="6" id="KW-1003">Cell membrane</keyword>
<keyword evidence="15" id="KW-0829">Tyrosine-protein kinase</keyword>
<evidence type="ECO:0000259" key="18">
    <source>
        <dbReference type="Pfam" id="PF02706"/>
    </source>
</evidence>
<dbReference type="GO" id="GO:0005524">
    <property type="term" value="F:ATP binding"/>
    <property type="evidence" value="ECO:0007669"/>
    <property type="project" value="UniProtKB-KW"/>
</dbReference>
<feature type="domain" description="AAA" evidence="19">
    <location>
        <begin position="273"/>
        <end position="410"/>
    </location>
</feature>
<keyword evidence="14 17" id="KW-0472">Membrane</keyword>
<accession>A0A6J4ISW7</accession>
<dbReference type="GO" id="GO:0005886">
    <property type="term" value="C:plasma membrane"/>
    <property type="evidence" value="ECO:0007669"/>
    <property type="project" value="UniProtKB-SubCell"/>
</dbReference>
<dbReference type="InterPro" id="IPR003856">
    <property type="entry name" value="LPS_length_determ_N"/>
</dbReference>
<proteinExistence type="inferred from homology"/>
<sequence length="458" mass="47858">MDIKEIVRALRGTWWVPLLGLLLGGLVAMGITLAATPVYTSHTQLFVSTTDSSTTSDVFQGNQFAEKRIASYAELLTSRELASRVVAEMDLDVTPDQLASKIAADPVAGTVVLDVSVTDESAQRAQLMAAGVAGEFIKAVEELETPAGSAASPVKVTVFGVADLPGSPSAPRPALNIALGAVLGLLVGAATSIVRAKLDRSVKDPEEAAELAGAPVIAVILRDDELKNDHHIEPHSTSRSAEAFRQLQTNLQFLDVDSPPRVLMVSSAVPAEGKTTVAVNLALSLADAGQRVVILEADLRRPRVTSYLGLVAGAGLTNILTGQARIEDVEQFYGDSGLVVIGAGPVAPNPAQLLASGSMGALLDELRKTYDYVILDAPPLLPVADATGLAVLADGVLLSVRHGSTTKDQLARTRSTLDRVGARTVGTVLNIVPVRDEVSSTYGYDHDYAPVARPATAG</sequence>
<name>A0A6J4ISW7_9ACTN</name>
<evidence type="ECO:0000256" key="2">
    <source>
        <dbReference type="ARBA" id="ARBA00006683"/>
    </source>
</evidence>
<evidence type="ECO:0000256" key="8">
    <source>
        <dbReference type="ARBA" id="ARBA00022679"/>
    </source>
</evidence>
<evidence type="ECO:0000259" key="19">
    <source>
        <dbReference type="Pfam" id="PF13614"/>
    </source>
</evidence>
<evidence type="ECO:0000256" key="15">
    <source>
        <dbReference type="ARBA" id="ARBA00023137"/>
    </source>
</evidence>
<comment type="catalytic activity">
    <reaction evidence="16">
        <text>L-tyrosyl-[protein] + ATP = O-phospho-L-tyrosyl-[protein] + ADP + H(+)</text>
        <dbReference type="Rhea" id="RHEA:10596"/>
        <dbReference type="Rhea" id="RHEA-COMP:10136"/>
        <dbReference type="Rhea" id="RHEA-COMP:20101"/>
        <dbReference type="ChEBI" id="CHEBI:15378"/>
        <dbReference type="ChEBI" id="CHEBI:30616"/>
        <dbReference type="ChEBI" id="CHEBI:46858"/>
        <dbReference type="ChEBI" id="CHEBI:61978"/>
        <dbReference type="ChEBI" id="CHEBI:456216"/>
        <dbReference type="EC" id="2.7.10.2"/>
    </reaction>
</comment>
<feature type="transmembrane region" description="Helical" evidence="17">
    <location>
        <begin position="12"/>
        <end position="35"/>
    </location>
</feature>
<keyword evidence="8 20" id="KW-0808">Transferase</keyword>
<evidence type="ECO:0000256" key="11">
    <source>
        <dbReference type="ARBA" id="ARBA00022777"/>
    </source>
</evidence>
<evidence type="ECO:0000256" key="10">
    <source>
        <dbReference type="ARBA" id="ARBA00022741"/>
    </source>
</evidence>
<evidence type="ECO:0000256" key="6">
    <source>
        <dbReference type="ARBA" id="ARBA00022475"/>
    </source>
</evidence>
<dbReference type="GO" id="GO:0004715">
    <property type="term" value="F:non-membrane spanning protein tyrosine kinase activity"/>
    <property type="evidence" value="ECO:0007669"/>
    <property type="project" value="UniProtKB-EC"/>
</dbReference>
<dbReference type="PANTHER" id="PTHR32309:SF13">
    <property type="entry name" value="FERRIC ENTEROBACTIN TRANSPORT PROTEIN FEPE"/>
    <property type="match status" value="1"/>
</dbReference>
<evidence type="ECO:0000256" key="1">
    <source>
        <dbReference type="ARBA" id="ARBA00004429"/>
    </source>
</evidence>
<dbReference type="PANTHER" id="PTHR32309">
    <property type="entry name" value="TYROSINE-PROTEIN KINASE"/>
    <property type="match status" value="1"/>
</dbReference>
<evidence type="ECO:0000256" key="9">
    <source>
        <dbReference type="ARBA" id="ARBA00022692"/>
    </source>
</evidence>
<organism evidence="20">
    <name type="scientific">uncultured Blastococcus sp</name>
    <dbReference type="NCBI Taxonomy" id="217144"/>
    <lineage>
        <taxon>Bacteria</taxon>
        <taxon>Bacillati</taxon>
        <taxon>Actinomycetota</taxon>
        <taxon>Actinomycetes</taxon>
        <taxon>Geodermatophilales</taxon>
        <taxon>Geodermatophilaceae</taxon>
        <taxon>Blastococcus</taxon>
        <taxon>environmental samples</taxon>
    </lineage>
</organism>
<feature type="domain" description="Polysaccharide chain length determinant N-terminal" evidence="18">
    <location>
        <begin position="1"/>
        <end position="88"/>
    </location>
</feature>
<dbReference type="CDD" id="cd05387">
    <property type="entry name" value="BY-kinase"/>
    <property type="match status" value="1"/>
</dbReference>
<dbReference type="Pfam" id="PF02706">
    <property type="entry name" value="Wzz"/>
    <property type="match status" value="1"/>
</dbReference>
<dbReference type="Pfam" id="PF13614">
    <property type="entry name" value="AAA_31"/>
    <property type="match status" value="1"/>
</dbReference>
<keyword evidence="9 17" id="KW-0812">Transmembrane</keyword>
<dbReference type="EC" id="2.7.10.2" evidence="5"/>
<dbReference type="NCBIfam" id="TIGR01007">
    <property type="entry name" value="eps_fam"/>
    <property type="match status" value="1"/>
</dbReference>
<evidence type="ECO:0000256" key="12">
    <source>
        <dbReference type="ARBA" id="ARBA00022840"/>
    </source>
</evidence>
<dbReference type="InterPro" id="IPR027417">
    <property type="entry name" value="P-loop_NTPase"/>
</dbReference>
<evidence type="ECO:0000256" key="4">
    <source>
        <dbReference type="ARBA" id="ARBA00008883"/>
    </source>
</evidence>
<evidence type="ECO:0000256" key="5">
    <source>
        <dbReference type="ARBA" id="ARBA00011903"/>
    </source>
</evidence>
<evidence type="ECO:0000256" key="7">
    <source>
        <dbReference type="ARBA" id="ARBA00022519"/>
    </source>
</evidence>
<comment type="similarity">
    <text evidence="4">Belongs to the etk/wzc family.</text>
</comment>
<evidence type="ECO:0000256" key="3">
    <source>
        <dbReference type="ARBA" id="ARBA00007316"/>
    </source>
</evidence>
<dbReference type="EMBL" id="CADCTN010000184">
    <property type="protein sequence ID" value="CAA9259904.1"/>
    <property type="molecule type" value="Genomic_DNA"/>
</dbReference>
<keyword evidence="12" id="KW-0067">ATP-binding</keyword>
<keyword evidence="11" id="KW-0418">Kinase</keyword>
<evidence type="ECO:0000256" key="14">
    <source>
        <dbReference type="ARBA" id="ARBA00023136"/>
    </source>
</evidence>
<keyword evidence="13 17" id="KW-1133">Transmembrane helix</keyword>
<keyword evidence="10" id="KW-0547">Nucleotide-binding</keyword>
<dbReference type="SUPFAM" id="SSF52540">
    <property type="entry name" value="P-loop containing nucleoside triphosphate hydrolases"/>
    <property type="match status" value="1"/>
</dbReference>
<keyword evidence="7" id="KW-0997">Cell inner membrane</keyword>
<evidence type="ECO:0000256" key="16">
    <source>
        <dbReference type="ARBA" id="ARBA00051245"/>
    </source>
</evidence>
<comment type="similarity">
    <text evidence="3">Belongs to the CpsD/CapB family.</text>
</comment>